<dbReference type="RefSeq" id="WP_200555568.1">
    <property type="nucleotide sequence ID" value="NZ_JAEPES010000002.1"/>
</dbReference>
<evidence type="ECO:0000313" key="3">
    <source>
        <dbReference type="Proteomes" id="UP000636458"/>
    </source>
</evidence>
<dbReference type="GO" id="GO:0016878">
    <property type="term" value="F:acid-thiol ligase activity"/>
    <property type="evidence" value="ECO:0007669"/>
    <property type="project" value="UniProtKB-ARBA"/>
</dbReference>
<dbReference type="CDD" id="cd04433">
    <property type="entry name" value="AFD_class_I"/>
    <property type="match status" value="1"/>
</dbReference>
<dbReference type="InterPro" id="IPR000873">
    <property type="entry name" value="AMP-dep_synth/lig_dom"/>
</dbReference>
<dbReference type="PANTHER" id="PTHR43767:SF1">
    <property type="entry name" value="NONRIBOSOMAL PEPTIDE SYNTHASE PES1 (EUROFUNG)-RELATED"/>
    <property type="match status" value="1"/>
</dbReference>
<gene>
    <name evidence="2" type="ORF">IV501_06110</name>
</gene>
<comment type="caution">
    <text evidence="2">The sequence shown here is derived from an EMBL/GenBank/DDBJ whole genome shotgun (WGS) entry which is preliminary data.</text>
</comment>
<name>A0A934SKE5_9MICO</name>
<dbReference type="Proteomes" id="UP000636458">
    <property type="component" value="Unassembled WGS sequence"/>
</dbReference>
<reference evidence="2" key="1">
    <citation type="submission" date="2021-01" db="EMBL/GenBank/DDBJ databases">
        <title>Lacisediminihabitans sp. nov. strain G11-30, isolated from Antarctic Soil.</title>
        <authorList>
            <person name="Li J."/>
        </authorList>
    </citation>
    <scope>NUCLEOTIDE SEQUENCE</scope>
    <source>
        <strain evidence="2">G11-30</strain>
    </source>
</reference>
<proteinExistence type="predicted"/>
<protein>
    <submittedName>
        <fullName evidence="2">Acyl--CoA ligase</fullName>
    </submittedName>
</protein>
<dbReference type="InterPro" id="IPR042099">
    <property type="entry name" value="ANL_N_sf"/>
</dbReference>
<keyword evidence="3" id="KW-1185">Reference proteome</keyword>
<dbReference type="SUPFAM" id="SSF56801">
    <property type="entry name" value="Acetyl-CoA synthetase-like"/>
    <property type="match status" value="1"/>
</dbReference>
<evidence type="ECO:0000259" key="1">
    <source>
        <dbReference type="Pfam" id="PF00501"/>
    </source>
</evidence>
<dbReference type="Gene3D" id="3.30.300.30">
    <property type="match status" value="1"/>
</dbReference>
<organism evidence="2 3">
    <name type="scientific">Lacisediminihabitans changchengi</name>
    <dbReference type="NCBI Taxonomy" id="2787634"/>
    <lineage>
        <taxon>Bacteria</taxon>
        <taxon>Bacillati</taxon>
        <taxon>Actinomycetota</taxon>
        <taxon>Actinomycetes</taxon>
        <taxon>Micrococcales</taxon>
        <taxon>Microbacteriaceae</taxon>
        <taxon>Lacisediminihabitans</taxon>
    </lineage>
</organism>
<dbReference type="Pfam" id="PF00501">
    <property type="entry name" value="AMP-binding"/>
    <property type="match status" value="1"/>
</dbReference>
<dbReference type="Gene3D" id="3.40.50.12780">
    <property type="entry name" value="N-terminal domain of ligase-like"/>
    <property type="match status" value="1"/>
</dbReference>
<accession>A0A934SKE5</accession>
<keyword evidence="2" id="KW-0436">Ligase</keyword>
<feature type="domain" description="AMP-dependent synthetase/ligase" evidence="1">
    <location>
        <begin position="17"/>
        <end position="378"/>
    </location>
</feature>
<sequence>MTNDSASTDILVALLAACRANGGSPALTRGRVTLSYTELLQRVSSTAAGLTSMGFFPGDRVLFSVRPGIDGIVLALGIIGAGGTVVFADPGAGEAMFRARAALAAPGWVAAESLLYFASSRPLRGIARRRGIELPGYSSVVPEARHLYAGRRLPGVPRTATSIRDLVDAPEAPLEPRVRADHEALIIFTSGTTADPKAVVHSRASLGTGLAGFAERTGLAPGDRVLTDQLMIGIPALIAGAHWTLPSPGIDPGAKPSNYLTALPATDVLFMVPAGLDALLRLLDADPSRAPRLATLLIGGAPVLRPLLERARARFPQARILAIYGMTEILPVAIAEASEKLAFTGSGDFVGELVPAVEATIVEGELVLAGRGLALGYLGHGPLTYLGTGDLARLDGDRLVLIGRAKDMFIRGSTNVYPGLYEPVIAGLPGLAAVAMVGVPNEIGDDRIVLVIVPATDAPAALSADHPLIPAVAAALPGLIDAAVLPDRILAIGALPLSGRSGKLDRAALVTAVRELLP</sequence>
<dbReference type="InterPro" id="IPR050237">
    <property type="entry name" value="ATP-dep_AMP-bd_enzyme"/>
</dbReference>
<dbReference type="PANTHER" id="PTHR43767">
    <property type="entry name" value="LONG-CHAIN-FATTY-ACID--COA LIGASE"/>
    <property type="match status" value="1"/>
</dbReference>
<dbReference type="AlphaFoldDB" id="A0A934SKE5"/>
<dbReference type="EMBL" id="JAEPES010000002">
    <property type="protein sequence ID" value="MBK4347203.1"/>
    <property type="molecule type" value="Genomic_DNA"/>
</dbReference>
<dbReference type="InterPro" id="IPR045851">
    <property type="entry name" value="AMP-bd_C_sf"/>
</dbReference>
<evidence type="ECO:0000313" key="2">
    <source>
        <dbReference type="EMBL" id="MBK4347203.1"/>
    </source>
</evidence>